<dbReference type="Proteomes" id="UP001549146">
    <property type="component" value="Unassembled WGS sequence"/>
</dbReference>
<evidence type="ECO:0000313" key="3">
    <source>
        <dbReference type="EMBL" id="MET3732150.1"/>
    </source>
</evidence>
<comment type="caution">
    <text evidence="3">The sequence shown here is derived from an EMBL/GenBank/DDBJ whole genome shotgun (WGS) entry which is preliminary data.</text>
</comment>
<organism evidence="3 4">
    <name type="scientific">Moheibacter stercoris</name>
    <dbReference type="NCBI Taxonomy" id="1628251"/>
    <lineage>
        <taxon>Bacteria</taxon>
        <taxon>Pseudomonadati</taxon>
        <taxon>Bacteroidota</taxon>
        <taxon>Flavobacteriia</taxon>
        <taxon>Flavobacteriales</taxon>
        <taxon>Weeksellaceae</taxon>
        <taxon>Moheibacter</taxon>
    </lineage>
</organism>
<feature type="compositionally biased region" description="Basic and acidic residues" evidence="1">
    <location>
        <begin position="42"/>
        <end position="61"/>
    </location>
</feature>
<accession>A0ABV2LUB0</accession>
<dbReference type="Gene3D" id="3.30.70.1070">
    <property type="entry name" value="Sporulation related repeat"/>
    <property type="match status" value="1"/>
</dbReference>
<feature type="region of interest" description="Disordered" evidence="1">
    <location>
        <begin position="40"/>
        <end position="61"/>
    </location>
</feature>
<evidence type="ECO:0000256" key="1">
    <source>
        <dbReference type="SAM" id="MobiDB-lite"/>
    </source>
</evidence>
<evidence type="ECO:0000313" key="4">
    <source>
        <dbReference type="Proteomes" id="UP001549146"/>
    </source>
</evidence>
<dbReference type="Pfam" id="PF05036">
    <property type="entry name" value="SPOR"/>
    <property type="match status" value="1"/>
</dbReference>
<dbReference type="EMBL" id="JBEPMO010000009">
    <property type="protein sequence ID" value="MET3732150.1"/>
    <property type="molecule type" value="Genomic_DNA"/>
</dbReference>
<sequence>MMKYFVLFLVVGMFCFGQETIKVQENDNFTVELPESLNNILESKEKSEDTKNDPPKPEPEFCKGASIQIFYSKNRQEAEKIVNDFNGKFPQLKASLSYVSPDYKVKVGRYKTREEASSDLNKIKKDFPLSLISDEKFRCSVFK</sequence>
<name>A0ABV2LUB0_9FLAO</name>
<dbReference type="SUPFAM" id="SSF110997">
    <property type="entry name" value="Sporulation related repeat"/>
    <property type="match status" value="1"/>
</dbReference>
<dbReference type="RefSeq" id="WP_354509088.1">
    <property type="nucleotide sequence ID" value="NZ_JBEPMO010000009.1"/>
</dbReference>
<gene>
    <name evidence="3" type="ORF">ABID46_001737</name>
</gene>
<proteinExistence type="predicted"/>
<dbReference type="InterPro" id="IPR007730">
    <property type="entry name" value="SPOR-like_dom"/>
</dbReference>
<reference evidence="3 4" key="1">
    <citation type="submission" date="2024-06" db="EMBL/GenBank/DDBJ databases">
        <title>Genomic Encyclopedia of Type Strains, Phase IV (KMG-IV): sequencing the most valuable type-strain genomes for metagenomic binning, comparative biology and taxonomic classification.</title>
        <authorList>
            <person name="Goeker M."/>
        </authorList>
    </citation>
    <scope>NUCLEOTIDE SEQUENCE [LARGE SCALE GENOMIC DNA]</scope>
    <source>
        <strain evidence="3 4">DSM 29388</strain>
    </source>
</reference>
<protein>
    <recommendedName>
        <fullName evidence="2">SPOR domain-containing protein</fullName>
    </recommendedName>
</protein>
<evidence type="ECO:0000259" key="2">
    <source>
        <dbReference type="PROSITE" id="PS51724"/>
    </source>
</evidence>
<keyword evidence="4" id="KW-1185">Reference proteome</keyword>
<feature type="domain" description="SPOR" evidence="2">
    <location>
        <begin position="59"/>
        <end position="136"/>
    </location>
</feature>
<dbReference type="PROSITE" id="PS51724">
    <property type="entry name" value="SPOR"/>
    <property type="match status" value="1"/>
</dbReference>
<dbReference type="InterPro" id="IPR036680">
    <property type="entry name" value="SPOR-like_sf"/>
</dbReference>